<accession>A0A087CU37</accession>
<reference evidence="3 4" key="1">
    <citation type="submission" date="2014-03" db="EMBL/GenBank/DDBJ databases">
        <title>Genomics of Bifidobacteria.</title>
        <authorList>
            <person name="Ventura M."/>
            <person name="Milani C."/>
            <person name="Lugli G.A."/>
        </authorList>
    </citation>
    <scope>NUCLEOTIDE SEQUENCE [LARGE SCALE GENOMIC DNA]</scope>
    <source>
        <strain evidence="3 4">LMG 21811</strain>
    </source>
</reference>
<dbReference type="PANTHER" id="PTHR43943:SF2">
    <property type="entry name" value="DEHYDROGENASE_REDUCTASE 4"/>
    <property type="match status" value="1"/>
</dbReference>
<dbReference type="NCBIfam" id="NF005559">
    <property type="entry name" value="PRK07231.1"/>
    <property type="match status" value="1"/>
</dbReference>
<dbReference type="EMBL" id="JGZL01000013">
    <property type="protein sequence ID" value="KFI86787.1"/>
    <property type="molecule type" value="Genomic_DNA"/>
</dbReference>
<dbReference type="PRINTS" id="PR00080">
    <property type="entry name" value="SDRFAMILY"/>
</dbReference>
<dbReference type="eggNOG" id="COG1028">
    <property type="taxonomic scope" value="Bacteria"/>
</dbReference>
<protein>
    <submittedName>
        <fullName evidence="3">3-oxoacyl-(Acyl-carrier-protein) reductase</fullName>
        <ecNumber evidence="3">1.1.1.100</ecNumber>
    </submittedName>
</protein>
<evidence type="ECO:0000256" key="2">
    <source>
        <dbReference type="ARBA" id="ARBA00023002"/>
    </source>
</evidence>
<evidence type="ECO:0000256" key="1">
    <source>
        <dbReference type="ARBA" id="ARBA00006484"/>
    </source>
</evidence>
<dbReference type="RefSeq" id="WP_026646795.1">
    <property type="nucleotide sequence ID" value="NZ_JGZL01000013.1"/>
</dbReference>
<keyword evidence="2 3" id="KW-0560">Oxidoreductase</keyword>
<comment type="caution">
    <text evidence="3">The sequence shown here is derived from an EMBL/GenBank/DDBJ whole genome shotgun (WGS) entry which is preliminary data.</text>
</comment>
<dbReference type="InterPro" id="IPR020904">
    <property type="entry name" value="Sc_DH/Rdtase_CS"/>
</dbReference>
<dbReference type="PROSITE" id="PS00061">
    <property type="entry name" value="ADH_SHORT"/>
    <property type="match status" value="1"/>
</dbReference>
<sequence length="263" mass="27303">MGKLEGKVAIVTGASKGIGSGIARVFAQQGAKVVLAARGEHVLKYAEELRSDGYDAIGVRCDVSDYDSCKALAQAALDAYGRIDVLDCNAGICVLGDFLTKDDSWRDSHIDVNIKGVWNACKAVIPSIIAAGGGAIVITSSVTGDMVADPGEAAYATTKAALVGLTKALAREFADKNIRVNCICPGYIRTPLVEGMARQSDPDNPERAIQAIASAVPLGRLGTPEECGELCAFLASDEASYLTGTQMVIDGGSTLPETTSMGQ</sequence>
<name>A0A087CU37_BIFRU</name>
<dbReference type="PRINTS" id="PR00081">
    <property type="entry name" value="GDHRDH"/>
</dbReference>
<dbReference type="InterPro" id="IPR036291">
    <property type="entry name" value="NAD(P)-bd_dom_sf"/>
</dbReference>
<dbReference type="FunFam" id="3.40.50.720:FF:000084">
    <property type="entry name" value="Short-chain dehydrogenase reductase"/>
    <property type="match status" value="1"/>
</dbReference>
<keyword evidence="4" id="KW-1185">Reference proteome</keyword>
<dbReference type="STRING" id="78346.BRUM_1701"/>
<dbReference type="AlphaFoldDB" id="A0A087CU37"/>
<evidence type="ECO:0000313" key="4">
    <source>
        <dbReference type="Proteomes" id="UP000029078"/>
    </source>
</evidence>
<dbReference type="EC" id="1.1.1.100" evidence="3"/>
<dbReference type="PANTHER" id="PTHR43943">
    <property type="entry name" value="DEHYDROGENASE/REDUCTASE (SDR FAMILY) MEMBER 4"/>
    <property type="match status" value="1"/>
</dbReference>
<dbReference type="Pfam" id="PF13561">
    <property type="entry name" value="adh_short_C2"/>
    <property type="match status" value="1"/>
</dbReference>
<dbReference type="SUPFAM" id="SSF51735">
    <property type="entry name" value="NAD(P)-binding Rossmann-fold domains"/>
    <property type="match status" value="1"/>
</dbReference>
<organism evidence="3 4">
    <name type="scientific">Bifidobacterium ruminantium</name>
    <dbReference type="NCBI Taxonomy" id="78346"/>
    <lineage>
        <taxon>Bacteria</taxon>
        <taxon>Bacillati</taxon>
        <taxon>Actinomycetota</taxon>
        <taxon>Actinomycetes</taxon>
        <taxon>Bifidobacteriales</taxon>
        <taxon>Bifidobacteriaceae</taxon>
        <taxon>Bifidobacterium</taxon>
    </lineage>
</organism>
<dbReference type="InterPro" id="IPR002347">
    <property type="entry name" value="SDR_fam"/>
</dbReference>
<gene>
    <name evidence="3" type="ORF">BRUM_1701</name>
</gene>
<proteinExistence type="inferred from homology"/>
<comment type="similarity">
    <text evidence="1">Belongs to the short-chain dehydrogenases/reductases (SDR) family.</text>
</comment>
<dbReference type="Proteomes" id="UP000029078">
    <property type="component" value="Unassembled WGS sequence"/>
</dbReference>
<evidence type="ECO:0000313" key="3">
    <source>
        <dbReference type="EMBL" id="KFI86787.1"/>
    </source>
</evidence>
<dbReference type="GO" id="GO:0004316">
    <property type="term" value="F:3-oxoacyl-[acyl-carrier-protein] reductase (NADPH) activity"/>
    <property type="evidence" value="ECO:0007669"/>
    <property type="project" value="UniProtKB-EC"/>
</dbReference>
<dbReference type="NCBIfam" id="NF006080">
    <property type="entry name" value="PRK08226.1"/>
    <property type="match status" value="1"/>
</dbReference>
<dbReference type="Gene3D" id="3.40.50.720">
    <property type="entry name" value="NAD(P)-binding Rossmann-like Domain"/>
    <property type="match status" value="1"/>
</dbReference>